<dbReference type="InterPro" id="IPR012334">
    <property type="entry name" value="Pectin_lyas_fold"/>
</dbReference>
<dbReference type="Gene3D" id="2.160.20.10">
    <property type="entry name" value="Single-stranded right-handed beta-helix, Pectin lyase-like"/>
    <property type="match status" value="1"/>
</dbReference>
<dbReference type="AlphaFoldDB" id="A0A0F9ALK7"/>
<protein>
    <recommendedName>
        <fullName evidence="2">Right handed beta helix domain-containing protein</fullName>
    </recommendedName>
</protein>
<sequence length="167" mass="18783">MHRKLHSSVIYSVFLLLFFLILPELSHAVIVSKTGGDYNRIQDALDNAVPGDTIYVKEGTYKEKLEFYRGGSKGMGYIILKNYENDKVVLNGRGIRADNMIYINNQSYIVIQGFEIINNLNVRTGAAIMIEGQGSNVEIRNNKIHEMRGRQAMGITVYGTSSAPYEN</sequence>
<evidence type="ECO:0008006" key="2">
    <source>
        <dbReference type="Google" id="ProtNLM"/>
    </source>
</evidence>
<dbReference type="SUPFAM" id="SSF51126">
    <property type="entry name" value="Pectin lyase-like"/>
    <property type="match status" value="1"/>
</dbReference>
<accession>A0A0F9ALK7</accession>
<evidence type="ECO:0000313" key="1">
    <source>
        <dbReference type="EMBL" id="KKK79349.1"/>
    </source>
</evidence>
<dbReference type="EMBL" id="LAZR01054070">
    <property type="protein sequence ID" value="KKK79349.1"/>
    <property type="molecule type" value="Genomic_DNA"/>
</dbReference>
<comment type="caution">
    <text evidence="1">The sequence shown here is derived from an EMBL/GenBank/DDBJ whole genome shotgun (WGS) entry which is preliminary data.</text>
</comment>
<dbReference type="InterPro" id="IPR011050">
    <property type="entry name" value="Pectin_lyase_fold/virulence"/>
</dbReference>
<proteinExistence type="predicted"/>
<gene>
    <name evidence="1" type="ORF">LCGC14_2834410</name>
</gene>
<name>A0A0F9ALK7_9ZZZZ</name>
<reference evidence="1" key="1">
    <citation type="journal article" date="2015" name="Nature">
        <title>Complex archaea that bridge the gap between prokaryotes and eukaryotes.</title>
        <authorList>
            <person name="Spang A."/>
            <person name="Saw J.H."/>
            <person name="Jorgensen S.L."/>
            <person name="Zaremba-Niedzwiedzka K."/>
            <person name="Martijn J."/>
            <person name="Lind A.E."/>
            <person name="van Eijk R."/>
            <person name="Schleper C."/>
            <person name="Guy L."/>
            <person name="Ettema T.J."/>
        </authorList>
    </citation>
    <scope>NUCLEOTIDE SEQUENCE</scope>
</reference>
<organism evidence="1">
    <name type="scientific">marine sediment metagenome</name>
    <dbReference type="NCBI Taxonomy" id="412755"/>
    <lineage>
        <taxon>unclassified sequences</taxon>
        <taxon>metagenomes</taxon>
        <taxon>ecological metagenomes</taxon>
    </lineage>
</organism>
<feature type="non-terminal residue" evidence="1">
    <location>
        <position position="167"/>
    </location>
</feature>